<dbReference type="NCBIfam" id="TIGR01802">
    <property type="entry name" value="CM_pl-yst"/>
    <property type="match status" value="1"/>
</dbReference>
<evidence type="ECO:0000313" key="10">
    <source>
        <dbReference type="EMBL" id="GAQ82935.1"/>
    </source>
</evidence>
<organism evidence="10 11">
    <name type="scientific">Klebsormidium nitens</name>
    <name type="common">Green alga</name>
    <name type="synonym">Ulothrix nitens</name>
    <dbReference type="NCBI Taxonomy" id="105231"/>
    <lineage>
        <taxon>Eukaryota</taxon>
        <taxon>Viridiplantae</taxon>
        <taxon>Streptophyta</taxon>
        <taxon>Klebsormidiophyceae</taxon>
        <taxon>Klebsormidiales</taxon>
        <taxon>Klebsormidiaceae</taxon>
        <taxon>Klebsormidium</taxon>
    </lineage>
</organism>
<evidence type="ECO:0000256" key="5">
    <source>
        <dbReference type="ARBA" id="ARBA00022490"/>
    </source>
</evidence>
<dbReference type="Gene3D" id="1.10.590.10">
    <property type="entry name" value="Chorismate mutase, AroQ class superfamily, eukaryotic"/>
    <property type="match status" value="1"/>
</dbReference>
<gene>
    <name evidence="10" type="ORF">KFL_001290260</name>
</gene>
<dbReference type="EC" id="5.4.99.5" evidence="4"/>
<feature type="domain" description="Chorismate mutase" evidence="9">
    <location>
        <begin position="224"/>
        <end position="331"/>
    </location>
</feature>
<dbReference type="PROSITE" id="PS51169">
    <property type="entry name" value="CHORISMATE_MUT_3"/>
    <property type="match status" value="1"/>
</dbReference>
<dbReference type="GO" id="GO:0009073">
    <property type="term" value="P:aromatic amino acid family biosynthetic process"/>
    <property type="evidence" value="ECO:0000318"/>
    <property type="project" value="GO_Central"/>
</dbReference>
<evidence type="ECO:0000259" key="9">
    <source>
        <dbReference type="Pfam" id="PF01817"/>
    </source>
</evidence>
<evidence type="ECO:0000256" key="6">
    <source>
        <dbReference type="ARBA" id="ARBA00022605"/>
    </source>
</evidence>
<keyword evidence="7" id="KW-0057">Aromatic amino acid biosynthesis</keyword>
<evidence type="ECO:0000313" key="11">
    <source>
        <dbReference type="Proteomes" id="UP000054558"/>
    </source>
</evidence>
<accession>A0A1Y1HWC4</accession>
<dbReference type="GO" id="GO:0004106">
    <property type="term" value="F:chorismate mutase activity"/>
    <property type="evidence" value="ECO:0000318"/>
    <property type="project" value="GO_Central"/>
</dbReference>
<evidence type="ECO:0000256" key="7">
    <source>
        <dbReference type="ARBA" id="ARBA00023141"/>
    </source>
</evidence>
<reference evidence="10 11" key="1">
    <citation type="journal article" date="2014" name="Nat. Commun.">
        <title>Klebsormidium flaccidum genome reveals primary factors for plant terrestrial adaptation.</title>
        <authorList>
            <person name="Hori K."/>
            <person name="Maruyama F."/>
            <person name="Fujisawa T."/>
            <person name="Togashi T."/>
            <person name="Yamamoto N."/>
            <person name="Seo M."/>
            <person name="Sato S."/>
            <person name="Yamada T."/>
            <person name="Mori H."/>
            <person name="Tajima N."/>
            <person name="Moriyama T."/>
            <person name="Ikeuchi M."/>
            <person name="Watanabe M."/>
            <person name="Wada H."/>
            <person name="Kobayashi K."/>
            <person name="Saito M."/>
            <person name="Masuda T."/>
            <person name="Sasaki-Sekimoto Y."/>
            <person name="Mashiguchi K."/>
            <person name="Awai K."/>
            <person name="Shimojima M."/>
            <person name="Masuda S."/>
            <person name="Iwai M."/>
            <person name="Nobusawa T."/>
            <person name="Narise T."/>
            <person name="Kondo S."/>
            <person name="Saito H."/>
            <person name="Sato R."/>
            <person name="Murakawa M."/>
            <person name="Ihara Y."/>
            <person name="Oshima-Yamada Y."/>
            <person name="Ohtaka K."/>
            <person name="Satoh M."/>
            <person name="Sonobe K."/>
            <person name="Ishii M."/>
            <person name="Ohtani R."/>
            <person name="Kanamori-Sato M."/>
            <person name="Honoki R."/>
            <person name="Miyazaki D."/>
            <person name="Mochizuki H."/>
            <person name="Umetsu J."/>
            <person name="Higashi K."/>
            <person name="Shibata D."/>
            <person name="Kamiya Y."/>
            <person name="Sato N."/>
            <person name="Nakamura Y."/>
            <person name="Tabata S."/>
            <person name="Ida S."/>
            <person name="Kurokawa K."/>
            <person name="Ohta H."/>
        </authorList>
    </citation>
    <scope>NUCLEOTIDE SEQUENCE [LARGE SCALE GENOMIC DNA]</scope>
    <source>
        <strain evidence="10 11">NIES-2285</strain>
    </source>
</reference>
<dbReference type="InterPro" id="IPR002701">
    <property type="entry name" value="CM_II_prokaryot"/>
</dbReference>
<dbReference type="FunFam" id="1.10.590.10:FF:000001">
    <property type="entry name" value="Chorismate mutase"/>
    <property type="match status" value="1"/>
</dbReference>
<proteinExistence type="predicted"/>
<dbReference type="SUPFAM" id="SSF48600">
    <property type="entry name" value="Chorismate mutase II"/>
    <property type="match status" value="1"/>
</dbReference>
<evidence type="ECO:0000256" key="1">
    <source>
        <dbReference type="ARBA" id="ARBA00000824"/>
    </source>
</evidence>
<keyword evidence="6" id="KW-0028">Amino-acid biosynthesis</keyword>
<dbReference type="GO" id="GO:0008652">
    <property type="term" value="P:amino acid biosynthetic process"/>
    <property type="evidence" value="ECO:0007669"/>
    <property type="project" value="UniProtKB-KW"/>
</dbReference>
<dbReference type="UniPathway" id="UPA00120">
    <property type="reaction ID" value="UER00203"/>
</dbReference>
<evidence type="ECO:0000256" key="8">
    <source>
        <dbReference type="ARBA" id="ARBA00023235"/>
    </source>
</evidence>
<dbReference type="EMBL" id="DF237078">
    <property type="protein sequence ID" value="GAQ82935.1"/>
    <property type="molecule type" value="Genomic_DNA"/>
</dbReference>
<dbReference type="Pfam" id="PF01817">
    <property type="entry name" value="CM_2"/>
    <property type="match status" value="1"/>
</dbReference>
<name>A0A1Y1HWC4_KLENI</name>
<keyword evidence="5" id="KW-0963">Cytoplasm</keyword>
<dbReference type="AlphaFoldDB" id="A0A1Y1HWC4"/>
<dbReference type="STRING" id="105231.A0A1Y1HWC4"/>
<sequence>MASVCHHIPLSLFSGHIAGLESSRFTYPNPTAPIVLRTPFYPTGAPFCRRGTARYHRKSLKVCAAAVVNRVAHGGAAEPVMKTVILGTVDESENLTLDKIRDNLIRQEDTIIFSLIERAQFRQNSAAYDAKSNSVPGFDGSLLDYLLKETEHLHAKVRRYTSPVEHPFFPDDLPEPVLPPLAYPQVLAPAAKDININPRIRAMYFEDLLPKIASAGDDGNYGSTACSDVLCLQALSARIHYGKFVAEAKFRQQPDLYIPLIEAQDKQGLVDLLTFPAQEQKVLDRVELKAATYGQDVTQAAPLEHRTYKIEPKEIARLYGEWIIPLNKDVQIQYLLRRLDER</sequence>
<keyword evidence="11" id="KW-1185">Reference proteome</keyword>
<dbReference type="GO" id="GO:0046417">
    <property type="term" value="P:chorismate metabolic process"/>
    <property type="evidence" value="ECO:0007669"/>
    <property type="project" value="InterPro"/>
</dbReference>
<dbReference type="PANTHER" id="PTHR21145">
    <property type="entry name" value="CHORISMATE MUTASE"/>
    <property type="match status" value="1"/>
</dbReference>
<dbReference type="InterPro" id="IPR036263">
    <property type="entry name" value="Chorismate_II_sf"/>
</dbReference>
<evidence type="ECO:0000256" key="2">
    <source>
        <dbReference type="ARBA" id="ARBA00004496"/>
    </source>
</evidence>
<dbReference type="InterPro" id="IPR037039">
    <property type="entry name" value="CM_AroQ_sf_eucaryotic"/>
</dbReference>
<evidence type="ECO:0000256" key="4">
    <source>
        <dbReference type="ARBA" id="ARBA00012404"/>
    </source>
</evidence>
<keyword evidence="8" id="KW-0413">Isomerase</keyword>
<dbReference type="OrthoDB" id="191918at2759"/>
<dbReference type="Proteomes" id="UP000054558">
    <property type="component" value="Unassembled WGS sequence"/>
</dbReference>
<dbReference type="InterPro" id="IPR008238">
    <property type="entry name" value="Chorismate_mutase_AroQ_euk"/>
</dbReference>
<protein>
    <recommendedName>
        <fullName evidence="4">chorismate mutase</fullName>
        <ecNumber evidence="4">5.4.99.5</ecNumber>
    </recommendedName>
</protein>
<comment type="catalytic activity">
    <reaction evidence="1">
        <text>chorismate = prephenate</text>
        <dbReference type="Rhea" id="RHEA:13897"/>
        <dbReference type="ChEBI" id="CHEBI:29748"/>
        <dbReference type="ChEBI" id="CHEBI:29934"/>
        <dbReference type="EC" id="5.4.99.5"/>
    </reaction>
</comment>
<comment type="pathway">
    <text evidence="3">Metabolic intermediate biosynthesis; prephenate biosynthesis; prephenate from chorismate: step 1/1.</text>
</comment>
<dbReference type="OMA" id="ATCDVNC"/>
<dbReference type="PANTHER" id="PTHR21145:SF12">
    <property type="entry name" value="CHORISMATE MUTASE"/>
    <property type="match status" value="1"/>
</dbReference>
<comment type="subcellular location">
    <subcellularLocation>
        <location evidence="2">Cytoplasm</location>
    </subcellularLocation>
</comment>
<dbReference type="GO" id="GO:0005737">
    <property type="term" value="C:cytoplasm"/>
    <property type="evidence" value="ECO:0000318"/>
    <property type="project" value="GO_Central"/>
</dbReference>
<evidence type="ECO:0000256" key="3">
    <source>
        <dbReference type="ARBA" id="ARBA00004817"/>
    </source>
</evidence>